<dbReference type="EMBL" id="JAUEDM010000009">
    <property type="protein sequence ID" value="KAK3312589.1"/>
    <property type="molecule type" value="Genomic_DNA"/>
</dbReference>
<dbReference type="Gene3D" id="3.40.50.300">
    <property type="entry name" value="P-loop containing nucleotide triphosphate hydrolases"/>
    <property type="match status" value="1"/>
</dbReference>
<dbReference type="InterPro" id="IPR000845">
    <property type="entry name" value="Nucleoside_phosphorylase_d"/>
</dbReference>
<dbReference type="AlphaFoldDB" id="A0AAE0LZH2"/>
<name>A0AAE0LZH2_9PEZI</name>
<protein>
    <submittedName>
        <fullName evidence="5">Nucleoside phosphorylase domain-containing protein</fullName>
    </submittedName>
</protein>
<dbReference type="InterPro" id="IPR027417">
    <property type="entry name" value="P-loop_NTPase"/>
</dbReference>
<dbReference type="Pfam" id="PF24883">
    <property type="entry name" value="NPHP3_N"/>
    <property type="match status" value="1"/>
</dbReference>
<gene>
    <name evidence="5" type="ORF">B0H66DRAFT_506220</name>
</gene>
<organism evidence="5 6">
    <name type="scientific">Apodospora peruviana</name>
    <dbReference type="NCBI Taxonomy" id="516989"/>
    <lineage>
        <taxon>Eukaryota</taxon>
        <taxon>Fungi</taxon>
        <taxon>Dikarya</taxon>
        <taxon>Ascomycota</taxon>
        <taxon>Pezizomycotina</taxon>
        <taxon>Sordariomycetes</taxon>
        <taxon>Sordariomycetidae</taxon>
        <taxon>Sordariales</taxon>
        <taxon>Lasiosphaeriaceae</taxon>
        <taxon>Apodospora</taxon>
    </lineage>
</organism>
<dbReference type="SUPFAM" id="SSF53167">
    <property type="entry name" value="Purine and uridine phosphorylases"/>
    <property type="match status" value="1"/>
</dbReference>
<dbReference type="InterPro" id="IPR035994">
    <property type="entry name" value="Nucleoside_phosphorylase_sf"/>
</dbReference>
<dbReference type="InterPro" id="IPR056884">
    <property type="entry name" value="NPHP3-like_N"/>
</dbReference>
<reference evidence="5" key="2">
    <citation type="submission" date="2023-06" db="EMBL/GenBank/DDBJ databases">
        <authorList>
            <consortium name="Lawrence Berkeley National Laboratory"/>
            <person name="Haridas S."/>
            <person name="Hensen N."/>
            <person name="Bonometti L."/>
            <person name="Westerberg I."/>
            <person name="Brannstrom I.O."/>
            <person name="Guillou S."/>
            <person name="Cros-Aarteil S."/>
            <person name="Calhoun S."/>
            <person name="Kuo A."/>
            <person name="Mondo S."/>
            <person name="Pangilinan J."/>
            <person name="Riley R."/>
            <person name="Labutti K."/>
            <person name="Andreopoulos B."/>
            <person name="Lipzen A."/>
            <person name="Chen C."/>
            <person name="Yanf M."/>
            <person name="Daum C."/>
            <person name="Ng V."/>
            <person name="Clum A."/>
            <person name="Steindorff A."/>
            <person name="Ohm R."/>
            <person name="Martin F."/>
            <person name="Silar P."/>
            <person name="Natvig D."/>
            <person name="Lalanne C."/>
            <person name="Gautier V."/>
            <person name="Ament-Velasquez S.L."/>
            <person name="Kruys A."/>
            <person name="Hutchinson M.I."/>
            <person name="Powell A.J."/>
            <person name="Barry K."/>
            <person name="Miller A.N."/>
            <person name="Grigoriev I.V."/>
            <person name="Debuchy R."/>
            <person name="Gladieux P."/>
            <person name="Thoren M.H."/>
            <person name="Johannesson H."/>
        </authorList>
    </citation>
    <scope>NUCLEOTIDE SEQUENCE</scope>
    <source>
        <strain evidence="5">CBS 118394</strain>
    </source>
</reference>
<proteinExistence type="predicted"/>
<comment type="caution">
    <text evidence="5">The sequence shown here is derived from an EMBL/GenBank/DDBJ whole genome shotgun (WGS) entry which is preliminary data.</text>
</comment>
<evidence type="ECO:0000259" key="2">
    <source>
        <dbReference type="Pfam" id="PF01048"/>
    </source>
</evidence>
<evidence type="ECO:0000313" key="5">
    <source>
        <dbReference type="EMBL" id="KAK3312589.1"/>
    </source>
</evidence>
<dbReference type="Pfam" id="PF01048">
    <property type="entry name" value="PNP_UDP_1"/>
    <property type="match status" value="1"/>
</dbReference>
<dbReference type="Gene3D" id="3.40.50.1580">
    <property type="entry name" value="Nucleoside phosphorylase domain"/>
    <property type="match status" value="1"/>
</dbReference>
<dbReference type="InterPro" id="IPR053137">
    <property type="entry name" value="NLR-like"/>
</dbReference>
<dbReference type="Pfam" id="PF22939">
    <property type="entry name" value="WHD_GPIID"/>
    <property type="match status" value="1"/>
</dbReference>
<feature type="domain" description="GPI inositol-deacylase winged helix" evidence="3">
    <location>
        <begin position="666"/>
        <end position="756"/>
    </location>
</feature>
<dbReference type="GO" id="GO:0003824">
    <property type="term" value="F:catalytic activity"/>
    <property type="evidence" value="ECO:0007669"/>
    <property type="project" value="InterPro"/>
</dbReference>
<reference evidence="5" key="1">
    <citation type="journal article" date="2023" name="Mol. Phylogenet. Evol.">
        <title>Genome-scale phylogeny and comparative genomics of the fungal order Sordariales.</title>
        <authorList>
            <person name="Hensen N."/>
            <person name="Bonometti L."/>
            <person name="Westerberg I."/>
            <person name="Brannstrom I.O."/>
            <person name="Guillou S."/>
            <person name="Cros-Aarteil S."/>
            <person name="Calhoun S."/>
            <person name="Haridas S."/>
            <person name="Kuo A."/>
            <person name="Mondo S."/>
            <person name="Pangilinan J."/>
            <person name="Riley R."/>
            <person name="LaButti K."/>
            <person name="Andreopoulos B."/>
            <person name="Lipzen A."/>
            <person name="Chen C."/>
            <person name="Yan M."/>
            <person name="Daum C."/>
            <person name="Ng V."/>
            <person name="Clum A."/>
            <person name="Steindorff A."/>
            <person name="Ohm R.A."/>
            <person name="Martin F."/>
            <person name="Silar P."/>
            <person name="Natvig D.O."/>
            <person name="Lalanne C."/>
            <person name="Gautier V."/>
            <person name="Ament-Velasquez S.L."/>
            <person name="Kruys A."/>
            <person name="Hutchinson M.I."/>
            <person name="Powell A.J."/>
            <person name="Barry K."/>
            <person name="Miller A.N."/>
            <person name="Grigoriev I.V."/>
            <person name="Debuchy R."/>
            <person name="Gladieux P."/>
            <person name="Hiltunen Thoren M."/>
            <person name="Johannesson H."/>
        </authorList>
    </citation>
    <scope>NUCLEOTIDE SEQUENCE</scope>
    <source>
        <strain evidence="5">CBS 118394</strain>
    </source>
</reference>
<evidence type="ECO:0000259" key="4">
    <source>
        <dbReference type="Pfam" id="PF24883"/>
    </source>
</evidence>
<keyword evidence="1" id="KW-0677">Repeat</keyword>
<dbReference type="PANTHER" id="PTHR46082">
    <property type="entry name" value="ATP/GTP-BINDING PROTEIN-RELATED"/>
    <property type="match status" value="1"/>
</dbReference>
<evidence type="ECO:0000259" key="3">
    <source>
        <dbReference type="Pfam" id="PF22939"/>
    </source>
</evidence>
<dbReference type="GO" id="GO:0009116">
    <property type="term" value="P:nucleoside metabolic process"/>
    <property type="evidence" value="ECO:0007669"/>
    <property type="project" value="InterPro"/>
</dbReference>
<evidence type="ECO:0000313" key="6">
    <source>
        <dbReference type="Proteomes" id="UP001283341"/>
    </source>
</evidence>
<evidence type="ECO:0000256" key="1">
    <source>
        <dbReference type="ARBA" id="ARBA00022737"/>
    </source>
</evidence>
<dbReference type="PANTHER" id="PTHR46082:SF11">
    <property type="entry name" value="AAA+ ATPASE DOMAIN-CONTAINING PROTEIN-RELATED"/>
    <property type="match status" value="1"/>
</dbReference>
<dbReference type="InterPro" id="IPR054471">
    <property type="entry name" value="GPIID_WHD"/>
</dbReference>
<feature type="domain" description="Nephrocystin 3-like N-terminal" evidence="4">
    <location>
        <begin position="383"/>
        <end position="553"/>
    </location>
</feature>
<feature type="non-terminal residue" evidence="5">
    <location>
        <position position="757"/>
    </location>
</feature>
<keyword evidence="6" id="KW-1185">Reference proteome</keyword>
<dbReference type="Proteomes" id="UP001283341">
    <property type="component" value="Unassembled WGS sequence"/>
</dbReference>
<sequence>MSDPANYTVGWICAVETEYVAAQECLDAEHPRLAAQDANDNNIYTLGSIGSHNVVIACLPHWNYGLVSAANVARDMLRTFPNLRFGLMVGIGGGVPTKQDVRLGDIVVSSRNYENGAVLQYNFGQTVQDKAFRMTGYLDAPPLLLQAAVQQLNARYRRHGNMIDKAINAILERNPRLRDEYRRPDPATDRLYQSTVVHRATSYESCIAVCGEEEEDLIVRTPRSEDEDNPKLHYGLIASADQLIKDAMVRDRLAEEKGVLCFEMEAAGLMNHFKCLVIRGICDYADSHKNEEWQGYAAMAAAVYAKDLLGTIVPTKVAAERKLGELLGKVYENLRDVQTLASETRHNVGELKMDSHLKKIRSWLKPPDTARNFNNARTRHQGNTGQWFLNNETYLKWKKPYLKGAKGSNSFLWLNGIPGCGKTILSSSVVADLEQSAALSTNLIYFYFDFNDVEKQSLENAVRSLITQLYHKRSEVRAEVDTLYSSCGKGAQQPSIAELHNVFLRTLQHAGEIWIVLDALDECSTRDNMNGLLPWIEDLRKSDLHIHILVTSRPEIDIKSVIEGWAGKEEIISVQGQPVENDIKSYVQAKTKLMWRWKDRQDIQQEVETALTKAHGMFRWVSCQFDSLDKCLDPKSVRKALADLPRTLDDTYARILKAVPPEHLFKAKRLLQFLTYSERPLRLEEAVDAVAVDIDNRPRFDTGNRMFVPEEVVQYCSSLISLVRKNDTGDGTARMEIQLAHFSVKQYLMSDRLQVDV</sequence>
<dbReference type="SUPFAM" id="SSF52540">
    <property type="entry name" value="P-loop containing nucleoside triphosphate hydrolases"/>
    <property type="match status" value="1"/>
</dbReference>
<accession>A0AAE0LZH2</accession>
<feature type="domain" description="Nucleoside phosphorylase" evidence="2">
    <location>
        <begin position="9"/>
        <end position="293"/>
    </location>
</feature>